<dbReference type="SUPFAM" id="SSF52374">
    <property type="entry name" value="Nucleotidylyl transferase"/>
    <property type="match status" value="1"/>
</dbReference>
<dbReference type="PANTHER" id="PTHR42700">
    <property type="entry name" value="SULFATE ADENYLYLTRANSFERASE"/>
    <property type="match status" value="1"/>
</dbReference>
<name>A0A383CG69_9ZZZZ</name>
<evidence type="ECO:0000256" key="1">
    <source>
        <dbReference type="ARBA" id="ARBA00022679"/>
    </source>
</evidence>
<dbReference type="Pfam" id="PF01747">
    <property type="entry name" value="ATP-sulfurylase"/>
    <property type="match status" value="1"/>
</dbReference>
<evidence type="ECO:0000313" key="4">
    <source>
        <dbReference type="EMBL" id="SVE31049.1"/>
    </source>
</evidence>
<reference evidence="4" key="1">
    <citation type="submission" date="2018-05" db="EMBL/GenBank/DDBJ databases">
        <authorList>
            <person name="Lanie J.A."/>
            <person name="Ng W.-L."/>
            <person name="Kazmierczak K.M."/>
            <person name="Andrzejewski T.M."/>
            <person name="Davidsen T.M."/>
            <person name="Wayne K.J."/>
            <person name="Tettelin H."/>
            <person name="Glass J.I."/>
            <person name="Rusch D."/>
            <person name="Podicherti R."/>
            <person name="Tsui H.-C.T."/>
            <person name="Winkler M.E."/>
        </authorList>
    </citation>
    <scope>NUCLEOTIDE SEQUENCE</scope>
</reference>
<evidence type="ECO:0008006" key="5">
    <source>
        <dbReference type="Google" id="ProtNLM"/>
    </source>
</evidence>
<feature type="domain" description="ATP-sulfurylase PUA-like" evidence="3">
    <location>
        <begin position="5"/>
        <end position="163"/>
    </location>
</feature>
<dbReference type="Pfam" id="PF14306">
    <property type="entry name" value="PUA_2"/>
    <property type="match status" value="1"/>
</dbReference>
<dbReference type="GO" id="GO:0019379">
    <property type="term" value="P:sulfate assimilation, phosphoadenylyl sulfate reduction by phosphoadenylyl-sulfate reductase (thioredoxin)"/>
    <property type="evidence" value="ECO:0007669"/>
    <property type="project" value="TreeGrafter"/>
</dbReference>
<organism evidence="4">
    <name type="scientific">marine metagenome</name>
    <dbReference type="NCBI Taxonomy" id="408172"/>
    <lineage>
        <taxon>unclassified sequences</taxon>
        <taxon>metagenomes</taxon>
        <taxon>ecological metagenomes</taxon>
    </lineage>
</organism>
<accession>A0A383CG69</accession>
<evidence type="ECO:0000259" key="3">
    <source>
        <dbReference type="Pfam" id="PF14306"/>
    </source>
</evidence>
<dbReference type="GO" id="GO:0005737">
    <property type="term" value="C:cytoplasm"/>
    <property type="evidence" value="ECO:0007669"/>
    <property type="project" value="TreeGrafter"/>
</dbReference>
<dbReference type="GO" id="GO:0004781">
    <property type="term" value="F:sulfate adenylyltransferase (ATP) activity"/>
    <property type="evidence" value="ECO:0007669"/>
    <property type="project" value="InterPro"/>
</dbReference>
<dbReference type="Gene3D" id="3.40.50.620">
    <property type="entry name" value="HUPs"/>
    <property type="match status" value="1"/>
</dbReference>
<dbReference type="GO" id="GO:0010134">
    <property type="term" value="P:sulfate assimilation via adenylyl sulfate reduction"/>
    <property type="evidence" value="ECO:0007669"/>
    <property type="project" value="TreeGrafter"/>
</dbReference>
<keyword evidence="1" id="KW-0808">Transferase</keyword>
<gene>
    <name evidence="4" type="ORF">METZ01_LOCUS483903</name>
</gene>
<protein>
    <recommendedName>
        <fullName evidence="5">Sulfate adenylyltransferase</fullName>
    </recommendedName>
</protein>
<proteinExistence type="predicted"/>
<dbReference type="InterPro" id="IPR025980">
    <property type="entry name" value="ATP-Sase_PUA-like_dom"/>
</dbReference>
<sequence length="226" mass="25548">MNHLIEPHGGKLCELMVSETRRKQLQEESLQYSSLTLNDRQLCDVEMLLNGGFSPLKGFLGQTDYNLVLADNRLSDGTVWPIPITLDVSEKFSQKLQAGDKIMLRDHEGVALGVLTISDKWSPDLQNEAENVYGSSDILHPAVNYLLHQSGKVYLGGEIEGLEYPRHYDYQLLRHSPSELREKFEKMGWTKVVAFQTRNPMHCAHKELVARAAREIGGNLLIHPVV</sequence>
<dbReference type="AlphaFoldDB" id="A0A383CG69"/>
<feature type="non-terminal residue" evidence="4">
    <location>
        <position position="226"/>
    </location>
</feature>
<dbReference type="InterPro" id="IPR024951">
    <property type="entry name" value="Sulfurylase_cat_dom"/>
</dbReference>
<evidence type="ECO:0000259" key="2">
    <source>
        <dbReference type="Pfam" id="PF01747"/>
    </source>
</evidence>
<dbReference type="InterPro" id="IPR014729">
    <property type="entry name" value="Rossmann-like_a/b/a_fold"/>
</dbReference>
<dbReference type="PANTHER" id="PTHR42700:SF1">
    <property type="entry name" value="SULFATE ADENYLYLTRANSFERASE"/>
    <property type="match status" value="1"/>
</dbReference>
<feature type="domain" description="Sulphate adenylyltransferase catalytic" evidence="2">
    <location>
        <begin position="173"/>
        <end position="226"/>
    </location>
</feature>
<dbReference type="InterPro" id="IPR050512">
    <property type="entry name" value="Sulf_AdTrans/APS_kinase"/>
</dbReference>
<dbReference type="SUPFAM" id="SSF88697">
    <property type="entry name" value="PUA domain-like"/>
    <property type="match status" value="1"/>
</dbReference>
<dbReference type="InterPro" id="IPR015947">
    <property type="entry name" value="PUA-like_sf"/>
</dbReference>
<dbReference type="Gene3D" id="3.10.400.10">
    <property type="entry name" value="Sulfate adenylyltransferase"/>
    <property type="match status" value="1"/>
</dbReference>
<dbReference type="EMBL" id="UINC01208490">
    <property type="protein sequence ID" value="SVE31049.1"/>
    <property type="molecule type" value="Genomic_DNA"/>
</dbReference>